<proteinExistence type="predicted"/>
<evidence type="ECO:0000313" key="2">
    <source>
        <dbReference type="EMBL" id="HCO22785.1"/>
    </source>
</evidence>
<feature type="transmembrane region" description="Helical" evidence="1">
    <location>
        <begin position="130"/>
        <end position="148"/>
    </location>
</feature>
<evidence type="ECO:0000313" key="3">
    <source>
        <dbReference type="Proteomes" id="UP000263642"/>
    </source>
</evidence>
<dbReference type="EMBL" id="DQAY01000045">
    <property type="protein sequence ID" value="HCO22785.1"/>
    <property type="molecule type" value="Genomic_DNA"/>
</dbReference>
<reference evidence="2 3" key="1">
    <citation type="journal article" date="2018" name="Nat. Biotechnol.">
        <title>A standardized bacterial taxonomy based on genome phylogeny substantially revises the tree of life.</title>
        <authorList>
            <person name="Parks D.H."/>
            <person name="Chuvochina M."/>
            <person name="Waite D.W."/>
            <person name="Rinke C."/>
            <person name="Skarshewski A."/>
            <person name="Chaumeil P.A."/>
            <person name="Hugenholtz P."/>
        </authorList>
    </citation>
    <scope>NUCLEOTIDE SEQUENCE [LARGE SCALE GENOMIC DNA]</scope>
    <source>
        <strain evidence="2">UBA9375</strain>
    </source>
</reference>
<keyword evidence="1" id="KW-1133">Transmembrane helix</keyword>
<protein>
    <submittedName>
        <fullName evidence="2">Uncharacterized protein</fullName>
    </submittedName>
</protein>
<organism evidence="2 3">
    <name type="scientific">Gimesia maris</name>
    <dbReference type="NCBI Taxonomy" id="122"/>
    <lineage>
        <taxon>Bacteria</taxon>
        <taxon>Pseudomonadati</taxon>
        <taxon>Planctomycetota</taxon>
        <taxon>Planctomycetia</taxon>
        <taxon>Planctomycetales</taxon>
        <taxon>Planctomycetaceae</taxon>
        <taxon>Gimesia</taxon>
    </lineage>
</organism>
<feature type="transmembrane region" description="Helical" evidence="1">
    <location>
        <begin position="169"/>
        <end position="188"/>
    </location>
</feature>
<feature type="transmembrane region" description="Helical" evidence="1">
    <location>
        <begin position="61"/>
        <end position="83"/>
    </location>
</feature>
<evidence type="ECO:0000256" key="1">
    <source>
        <dbReference type="SAM" id="Phobius"/>
    </source>
</evidence>
<comment type="caution">
    <text evidence="2">The sequence shown here is derived from an EMBL/GenBank/DDBJ whole genome shotgun (WGS) entry which is preliminary data.</text>
</comment>
<keyword evidence="1" id="KW-0812">Transmembrane</keyword>
<sequence length="189" mass="20830">MSRIYQLLFCISWLAFCWLAMMGVHELGHVLGGIVTGGSISRVVLRPFSISRTDLSVNPLPALVVWAGPVLGVLLPLLLWLIGRVLRTPVVASLQFFAGFCLIANGAYITGGSLDGIGDCGVMLQTGTPLWVMWGFGILTVPAGFWFWHRLGSLQEWWRHPERVSEQSAWFMLLSVATLVVLLVCFSAR</sequence>
<dbReference type="Proteomes" id="UP000263642">
    <property type="component" value="Unassembled WGS sequence"/>
</dbReference>
<keyword evidence="1" id="KW-0472">Membrane</keyword>
<accession>A0A3D3R1V2</accession>
<gene>
    <name evidence="2" type="ORF">DIT97_06900</name>
</gene>
<name>A0A3D3R1V2_9PLAN</name>
<dbReference type="AlphaFoldDB" id="A0A3D3R1V2"/>
<feature type="transmembrane region" description="Helical" evidence="1">
    <location>
        <begin position="90"/>
        <end position="110"/>
    </location>
</feature>